<dbReference type="AlphaFoldDB" id="A0A127A1R0"/>
<keyword evidence="2" id="KW-1185">Reference proteome</keyword>
<dbReference type="EMBL" id="CP014518">
    <property type="protein sequence ID" value="AMM32734.1"/>
    <property type="molecule type" value="Genomic_DNA"/>
</dbReference>
<evidence type="ECO:0000313" key="1">
    <source>
        <dbReference type="EMBL" id="AMM32734.1"/>
    </source>
</evidence>
<dbReference type="Proteomes" id="UP000070134">
    <property type="component" value="Chromosome"/>
</dbReference>
<evidence type="ECO:0000313" key="2">
    <source>
        <dbReference type="Proteomes" id="UP000070134"/>
    </source>
</evidence>
<dbReference type="RefSeq" id="WP_169803067.1">
    <property type="nucleotide sequence ID" value="NZ_BJMO01000003.1"/>
</dbReference>
<protein>
    <submittedName>
        <fullName evidence="1">Uncharacterized protein</fullName>
    </submittedName>
</protein>
<proteinExistence type="predicted"/>
<sequence length="58" mass="6308">MTFDSHSVTLKIWDPSTVDHTLEEAISHVSTLAGAHRDHVKVSRSGPDVFTVHVGDLA</sequence>
<gene>
    <name evidence="1" type="ORF">SA2016_2064</name>
</gene>
<dbReference type="STRING" id="37927.SA2016_2064"/>
<organism evidence="1 2">
    <name type="scientific">Sinomonas atrocyanea</name>
    <dbReference type="NCBI Taxonomy" id="37927"/>
    <lineage>
        <taxon>Bacteria</taxon>
        <taxon>Bacillati</taxon>
        <taxon>Actinomycetota</taxon>
        <taxon>Actinomycetes</taxon>
        <taxon>Micrococcales</taxon>
        <taxon>Micrococcaceae</taxon>
        <taxon>Sinomonas</taxon>
    </lineage>
</organism>
<accession>A0A127A1R0</accession>
<name>A0A127A1R0_9MICC</name>
<reference evidence="1 2" key="1">
    <citation type="submission" date="2016-02" db="EMBL/GenBank/DDBJ databases">
        <title>Complete genome of Sinomonas atrocyanea KCTC 3377.</title>
        <authorList>
            <person name="Kim K.M."/>
        </authorList>
    </citation>
    <scope>NUCLEOTIDE SEQUENCE [LARGE SCALE GENOMIC DNA]</scope>
    <source>
        <strain evidence="1 2">KCTC 3377</strain>
    </source>
</reference>
<dbReference type="KEGG" id="satk:SA2016_2064"/>